<keyword evidence="2" id="KW-1185">Reference proteome</keyword>
<reference evidence="2" key="2">
    <citation type="submission" date="2015-01" db="EMBL/GenBank/DDBJ databases">
        <title>Evolutionary Origins and Diversification of the Mycorrhizal Mutualists.</title>
        <authorList>
            <consortium name="DOE Joint Genome Institute"/>
            <consortium name="Mycorrhizal Genomics Consortium"/>
            <person name="Kohler A."/>
            <person name="Kuo A."/>
            <person name="Nagy L.G."/>
            <person name="Floudas D."/>
            <person name="Copeland A."/>
            <person name="Barry K.W."/>
            <person name="Cichocki N."/>
            <person name="Veneault-Fourrey C."/>
            <person name="LaButti K."/>
            <person name="Lindquist E.A."/>
            <person name="Lipzen A."/>
            <person name="Lundell T."/>
            <person name="Morin E."/>
            <person name="Murat C."/>
            <person name="Riley R."/>
            <person name="Ohm R."/>
            <person name="Sun H."/>
            <person name="Tunlid A."/>
            <person name="Henrissat B."/>
            <person name="Grigoriev I.V."/>
            <person name="Hibbett D.S."/>
            <person name="Martin F."/>
        </authorList>
    </citation>
    <scope>NUCLEOTIDE SEQUENCE [LARGE SCALE GENOMIC DNA]</scope>
    <source>
        <strain evidence="2">MUT 4182</strain>
    </source>
</reference>
<reference evidence="1 2" key="1">
    <citation type="submission" date="2014-04" db="EMBL/GenBank/DDBJ databases">
        <authorList>
            <consortium name="DOE Joint Genome Institute"/>
            <person name="Kuo A."/>
            <person name="Girlanda M."/>
            <person name="Perotto S."/>
            <person name="Kohler A."/>
            <person name="Nagy L.G."/>
            <person name="Floudas D."/>
            <person name="Copeland A."/>
            <person name="Barry K.W."/>
            <person name="Cichocki N."/>
            <person name="Veneault-Fourrey C."/>
            <person name="LaButti K."/>
            <person name="Lindquist E.A."/>
            <person name="Lipzen A."/>
            <person name="Lundell T."/>
            <person name="Morin E."/>
            <person name="Murat C."/>
            <person name="Sun H."/>
            <person name="Tunlid A."/>
            <person name="Henrissat B."/>
            <person name="Grigoriev I.V."/>
            <person name="Hibbett D.S."/>
            <person name="Martin F."/>
            <person name="Nordberg H.P."/>
            <person name="Cantor M.N."/>
            <person name="Hua S.X."/>
        </authorList>
    </citation>
    <scope>NUCLEOTIDE SEQUENCE [LARGE SCALE GENOMIC DNA]</scope>
    <source>
        <strain evidence="1 2">MUT 4182</strain>
    </source>
</reference>
<evidence type="ECO:0000313" key="2">
    <source>
        <dbReference type="Proteomes" id="UP000054248"/>
    </source>
</evidence>
<sequence length="90" mass="10181">MLQALALDPLHIEPRAMEPVAQYLAQLCPTVNTFDCVLLHPRETGTVDVDLDSFSEDETRNVAEMENLFFYFQEGDGIWESASQEPSPHL</sequence>
<name>A0A0C3Q9U8_9AGAM</name>
<dbReference type="HOGENOM" id="CLU_2442484_0_0_1"/>
<protein>
    <submittedName>
        <fullName evidence="1">Uncharacterized protein</fullName>
    </submittedName>
</protein>
<gene>
    <name evidence="1" type="ORF">M407DRAFT_245459</name>
</gene>
<dbReference type="OrthoDB" id="3304168at2759"/>
<organism evidence="1 2">
    <name type="scientific">Tulasnella calospora MUT 4182</name>
    <dbReference type="NCBI Taxonomy" id="1051891"/>
    <lineage>
        <taxon>Eukaryota</taxon>
        <taxon>Fungi</taxon>
        <taxon>Dikarya</taxon>
        <taxon>Basidiomycota</taxon>
        <taxon>Agaricomycotina</taxon>
        <taxon>Agaricomycetes</taxon>
        <taxon>Cantharellales</taxon>
        <taxon>Tulasnellaceae</taxon>
        <taxon>Tulasnella</taxon>
    </lineage>
</organism>
<accession>A0A0C3Q9U8</accession>
<dbReference type="Proteomes" id="UP000054248">
    <property type="component" value="Unassembled WGS sequence"/>
</dbReference>
<dbReference type="EMBL" id="KN823137">
    <property type="protein sequence ID" value="KIO21486.1"/>
    <property type="molecule type" value="Genomic_DNA"/>
</dbReference>
<evidence type="ECO:0000313" key="1">
    <source>
        <dbReference type="EMBL" id="KIO21486.1"/>
    </source>
</evidence>
<dbReference type="AlphaFoldDB" id="A0A0C3Q9U8"/>
<proteinExistence type="predicted"/>